<evidence type="ECO:0000256" key="4">
    <source>
        <dbReference type="ARBA" id="ARBA00022753"/>
    </source>
</evidence>
<dbReference type="EMBL" id="JAFNEN010000075">
    <property type="protein sequence ID" value="KAG8195955.1"/>
    <property type="molecule type" value="Genomic_DNA"/>
</dbReference>
<accession>A0AAV6VHN1</accession>
<comment type="caution">
    <text evidence="7">The sequence shown here is derived from an EMBL/GenBank/DDBJ whole genome shotgun (WGS) entry which is preliminary data.</text>
</comment>
<evidence type="ECO:0000256" key="3">
    <source>
        <dbReference type="ARBA" id="ARBA00004603"/>
    </source>
</evidence>
<organism evidence="7 8">
    <name type="scientific">Oedothorax gibbosus</name>
    <dbReference type="NCBI Taxonomy" id="931172"/>
    <lineage>
        <taxon>Eukaryota</taxon>
        <taxon>Metazoa</taxon>
        <taxon>Ecdysozoa</taxon>
        <taxon>Arthropoda</taxon>
        <taxon>Chelicerata</taxon>
        <taxon>Arachnida</taxon>
        <taxon>Araneae</taxon>
        <taxon>Araneomorphae</taxon>
        <taxon>Entelegynae</taxon>
        <taxon>Araneoidea</taxon>
        <taxon>Linyphiidae</taxon>
        <taxon>Erigoninae</taxon>
        <taxon>Oedothorax</taxon>
    </lineage>
</organism>
<keyword evidence="8" id="KW-1185">Reference proteome</keyword>
<protein>
    <recommendedName>
        <fullName evidence="6">Vps16 C-terminal domain-containing protein</fullName>
    </recommendedName>
</protein>
<reference evidence="7 8" key="1">
    <citation type="journal article" date="2022" name="Nat. Ecol. Evol.">
        <title>A masculinizing supergene underlies an exaggerated male reproductive morph in a spider.</title>
        <authorList>
            <person name="Hendrickx F."/>
            <person name="De Corte Z."/>
            <person name="Sonet G."/>
            <person name="Van Belleghem S.M."/>
            <person name="Kostlbacher S."/>
            <person name="Vangestel C."/>
        </authorList>
    </citation>
    <scope>NUCLEOTIDE SEQUENCE [LARGE SCALE GENOMIC DNA]</scope>
    <source>
        <strain evidence="7">W744_W776</strain>
    </source>
</reference>
<sequence length="437" mass="50208">MYENAEGDVYVQSDDEWWYKGQSGEKFEDDTSASLSHFDHKGGGDIFHEELEKQTISKNSYFFESLSNTPRSEAAERSATLKIASTENLKKKGPINCLDTVTHIVLGLEYNLNPFKSLLEKQKLLKAAIHSHDGNAILVVVLFLKSSLKKSLFLREIRMQADAVNMYLSYLHETREQHELTDLLLSVRRPGDCAVLKYEDANQIPDPKRKLNVLQTLMSTYCQPGLVSRFISESVLEHCMCLEDYKVLMDHKVVSELCDDNILENLIGRNEISNSCIVDLLIFSILHFYNVSEISSISPLTIRDRYKVSSQKFQWCALRTLAAAKKYQDLEKLLLTKRWFGGMKLQSYVPYKTVLSILSKSDAPLEVLEKYINIIENESEKLTLAKKYKCNKSVIEILKKKRSKTALLEFQHTLPPDSIEYHIISNMLLSTEIKWKN</sequence>
<feature type="domain" description="Vps16 C-terminal" evidence="6">
    <location>
        <begin position="121"/>
        <end position="208"/>
    </location>
</feature>
<keyword evidence="4" id="KW-0967">Endosome</keyword>
<comment type="subcellular location">
    <subcellularLocation>
        <location evidence="2">Cytoplasmic vesicle</location>
    </subcellularLocation>
    <subcellularLocation>
        <location evidence="1">Early endosome</location>
    </subcellularLocation>
    <subcellularLocation>
        <location evidence="3">Late endosome</location>
    </subcellularLocation>
</comment>
<dbReference type="GO" id="GO:0005769">
    <property type="term" value="C:early endosome"/>
    <property type="evidence" value="ECO:0007669"/>
    <property type="project" value="UniProtKB-SubCell"/>
</dbReference>
<evidence type="ECO:0000256" key="1">
    <source>
        <dbReference type="ARBA" id="ARBA00004412"/>
    </source>
</evidence>
<proteinExistence type="predicted"/>
<evidence type="ECO:0000313" key="7">
    <source>
        <dbReference type="EMBL" id="KAG8195955.1"/>
    </source>
</evidence>
<evidence type="ECO:0000313" key="8">
    <source>
        <dbReference type="Proteomes" id="UP000827092"/>
    </source>
</evidence>
<dbReference type="PANTHER" id="PTHR13364">
    <property type="entry name" value="DEFECTIVE SPERMATOGENESIS PROTEIN 39"/>
    <property type="match status" value="1"/>
</dbReference>
<name>A0AAV6VHN1_9ARAC</name>
<dbReference type="InterPro" id="IPR006925">
    <property type="entry name" value="Vps16_C"/>
</dbReference>
<dbReference type="GO" id="GO:0007034">
    <property type="term" value="P:vacuolar transport"/>
    <property type="evidence" value="ECO:0007669"/>
    <property type="project" value="TreeGrafter"/>
</dbReference>
<gene>
    <name evidence="7" type="ORF">JTE90_028929</name>
</gene>
<dbReference type="Pfam" id="PF04840">
    <property type="entry name" value="Vps16_C"/>
    <property type="match status" value="2"/>
</dbReference>
<evidence type="ECO:0000256" key="5">
    <source>
        <dbReference type="ARBA" id="ARBA00023329"/>
    </source>
</evidence>
<dbReference type="AlphaFoldDB" id="A0AAV6VHN1"/>
<dbReference type="Proteomes" id="UP000827092">
    <property type="component" value="Unassembled WGS sequence"/>
</dbReference>
<dbReference type="PANTHER" id="PTHR13364:SF6">
    <property type="entry name" value="SPERMATOGENESIS-DEFECTIVE PROTEIN 39 HOMOLOG"/>
    <property type="match status" value="1"/>
</dbReference>
<keyword evidence="5" id="KW-0968">Cytoplasmic vesicle</keyword>
<dbReference type="GO" id="GO:0006886">
    <property type="term" value="P:intracellular protein transport"/>
    <property type="evidence" value="ECO:0007669"/>
    <property type="project" value="InterPro"/>
</dbReference>
<dbReference type="GO" id="GO:0005770">
    <property type="term" value="C:late endosome"/>
    <property type="evidence" value="ECO:0007669"/>
    <property type="project" value="UniProtKB-SubCell"/>
</dbReference>
<dbReference type="InterPro" id="IPR040057">
    <property type="entry name" value="Spe-39"/>
</dbReference>
<feature type="domain" description="Vps16 C-terminal" evidence="6">
    <location>
        <begin position="302"/>
        <end position="416"/>
    </location>
</feature>
<evidence type="ECO:0000256" key="2">
    <source>
        <dbReference type="ARBA" id="ARBA00004541"/>
    </source>
</evidence>
<evidence type="ECO:0000259" key="6">
    <source>
        <dbReference type="Pfam" id="PF04840"/>
    </source>
</evidence>